<name>A0ABQ1HXA9_9STAP</name>
<keyword evidence="2" id="KW-1185">Reference proteome</keyword>
<sequence length="297" mass="34127">MREMIKVLVLTDGRAFTDRYVNTLLSKGHDVYVQVAPGVTQTTRGTTKVIDLFNTADIQQALEDVSFVAIIGEPIRSYTALTQVRKQDRQQLVYDNLAQAISQSHVQHVLVMQSKPVKRLKEIFETYHIPVTYELRHKNYLQQGRNVLSQVSRDIHTVRSVQSLTIPEGITMEGALSFYGRFLRTLNGRLINGVYDGENFTILLAPFNIPLIRMRHAQQSNRMNRVVMNITGGLMVGASMRQPRFEIRRCPQDATQCLIGLHDFVPRLPWGVYKHTQAPIHVVVSYLFGKYWERFQQ</sequence>
<evidence type="ECO:0000313" key="1">
    <source>
        <dbReference type="EMBL" id="GGA94911.1"/>
    </source>
</evidence>
<organism evidence="1 2">
    <name type="scientific">Staphylococcus muscae</name>
    <dbReference type="NCBI Taxonomy" id="1294"/>
    <lineage>
        <taxon>Bacteria</taxon>
        <taxon>Bacillati</taxon>
        <taxon>Bacillota</taxon>
        <taxon>Bacilli</taxon>
        <taxon>Bacillales</taxon>
        <taxon>Staphylococcaceae</taxon>
        <taxon>Staphylococcus</taxon>
    </lineage>
</organism>
<protein>
    <recommendedName>
        <fullName evidence="3">NAD-dependent epimerase/dehydratase</fullName>
    </recommendedName>
</protein>
<evidence type="ECO:0000313" key="2">
    <source>
        <dbReference type="Proteomes" id="UP000652995"/>
    </source>
</evidence>
<evidence type="ECO:0008006" key="3">
    <source>
        <dbReference type="Google" id="ProtNLM"/>
    </source>
</evidence>
<reference evidence="2" key="1">
    <citation type="journal article" date="2019" name="Int. J. Syst. Evol. Microbiol.">
        <title>The Global Catalogue of Microorganisms (GCM) 10K type strain sequencing project: providing services to taxonomists for standard genome sequencing and annotation.</title>
        <authorList>
            <consortium name="The Broad Institute Genomics Platform"/>
            <consortium name="The Broad Institute Genome Sequencing Center for Infectious Disease"/>
            <person name="Wu L."/>
            <person name="Ma J."/>
        </authorList>
    </citation>
    <scope>NUCLEOTIDE SEQUENCE [LARGE SCALE GENOMIC DNA]</scope>
    <source>
        <strain evidence="2">CCM 4175</strain>
    </source>
</reference>
<accession>A0ABQ1HXA9</accession>
<proteinExistence type="predicted"/>
<comment type="caution">
    <text evidence="1">The sequence shown here is derived from an EMBL/GenBank/DDBJ whole genome shotgun (WGS) entry which is preliminary data.</text>
</comment>
<dbReference type="EMBL" id="BMCB01000013">
    <property type="protein sequence ID" value="GGA94911.1"/>
    <property type="molecule type" value="Genomic_DNA"/>
</dbReference>
<dbReference type="Proteomes" id="UP000652995">
    <property type="component" value="Unassembled WGS sequence"/>
</dbReference>
<gene>
    <name evidence="1" type="ORF">GCM10007183_18820</name>
</gene>